<evidence type="ECO:0000256" key="4">
    <source>
        <dbReference type="ARBA" id="ARBA00023002"/>
    </source>
</evidence>
<dbReference type="Pfam" id="PF02728">
    <property type="entry name" value="Cu_amine_oxidN3"/>
    <property type="match status" value="1"/>
</dbReference>
<evidence type="ECO:0000256" key="5">
    <source>
        <dbReference type="ARBA" id="ARBA00023008"/>
    </source>
</evidence>
<evidence type="ECO:0000256" key="2">
    <source>
        <dbReference type="ARBA" id="ARBA00022723"/>
    </source>
</evidence>
<dbReference type="SUPFAM" id="SSF49998">
    <property type="entry name" value="Amine oxidase catalytic domain"/>
    <property type="match status" value="1"/>
</dbReference>
<evidence type="ECO:0000256" key="1">
    <source>
        <dbReference type="ARBA" id="ARBA00007983"/>
    </source>
</evidence>
<protein>
    <recommendedName>
        <fullName evidence="9">Amine oxidase</fullName>
        <ecNumber evidence="9">1.4.3.-</ecNumber>
    </recommendedName>
</protein>
<dbReference type="InterPro" id="IPR000269">
    <property type="entry name" value="Cu_amine_oxidase"/>
</dbReference>
<keyword evidence="4 9" id="KW-0560">Oxidoreductase</keyword>
<evidence type="ECO:0000313" key="16">
    <source>
        <dbReference type="Proteomes" id="UP000008810"/>
    </source>
</evidence>
<evidence type="ECO:0000259" key="11">
    <source>
        <dbReference type="Pfam" id="PF01179"/>
    </source>
</evidence>
<dbReference type="EC" id="1.4.3.-" evidence="9"/>
<evidence type="ECO:0000256" key="3">
    <source>
        <dbReference type="ARBA" id="ARBA00022772"/>
    </source>
</evidence>
<reference evidence="14" key="2">
    <citation type="submission" date="2017-06" db="EMBL/GenBank/DDBJ databases">
        <title>WGS assembly of Brachypodium distachyon.</title>
        <authorList>
            <consortium name="The International Brachypodium Initiative"/>
            <person name="Lucas S."/>
            <person name="Harmon-Smith M."/>
            <person name="Lail K."/>
            <person name="Tice H."/>
            <person name="Grimwood J."/>
            <person name="Bruce D."/>
            <person name="Barry K."/>
            <person name="Shu S."/>
            <person name="Lindquist E."/>
            <person name="Wang M."/>
            <person name="Pitluck S."/>
            <person name="Vogel J.P."/>
            <person name="Garvin D.F."/>
            <person name="Mockler T.C."/>
            <person name="Schmutz J."/>
            <person name="Rokhsar D."/>
            <person name="Bevan M.W."/>
        </authorList>
    </citation>
    <scope>NUCLEOTIDE SEQUENCE</scope>
    <source>
        <strain evidence="14">Bd21</strain>
    </source>
</reference>
<dbReference type="InterPro" id="IPR016182">
    <property type="entry name" value="Cu_amine_oxidase_N-reg"/>
</dbReference>
<reference evidence="15" key="3">
    <citation type="submission" date="2018-08" db="UniProtKB">
        <authorList>
            <consortium name="EnsemblPlants"/>
        </authorList>
    </citation>
    <scope>IDENTIFICATION</scope>
    <source>
        <strain evidence="15">cv. Bd21</strain>
    </source>
</reference>
<dbReference type="RefSeq" id="XP_010229636.2">
    <property type="nucleotide sequence ID" value="XM_010231334.3"/>
</dbReference>
<dbReference type="Gene3D" id="2.70.98.20">
    <property type="entry name" value="Copper amine oxidase, catalytic domain"/>
    <property type="match status" value="1"/>
</dbReference>
<evidence type="ECO:0000256" key="9">
    <source>
        <dbReference type="RuleBase" id="RU000672"/>
    </source>
</evidence>
<name>A0A0Q3NEB7_BRADI</name>
<dbReference type="EMBL" id="CM000880">
    <property type="protein sequence ID" value="KQK15622.2"/>
    <property type="molecule type" value="Genomic_DNA"/>
</dbReference>
<dbReference type="Gramene" id="KQK15622">
    <property type="protein sequence ID" value="KQK15622"/>
    <property type="gene ID" value="BRADI_1g24010v3"/>
</dbReference>
<feature type="domain" description="Copper amine oxidase N3-terminal" evidence="13">
    <location>
        <begin position="149"/>
        <end position="250"/>
    </location>
</feature>
<dbReference type="InterPro" id="IPR015798">
    <property type="entry name" value="Cu_amine_oxidase_C"/>
</dbReference>
<evidence type="ECO:0000256" key="6">
    <source>
        <dbReference type="ARBA" id="ARBA00023157"/>
    </source>
</evidence>
<reference evidence="14 15" key="1">
    <citation type="journal article" date="2010" name="Nature">
        <title>Genome sequencing and analysis of the model grass Brachypodium distachyon.</title>
        <authorList>
            <consortium name="International Brachypodium Initiative"/>
        </authorList>
    </citation>
    <scope>NUCLEOTIDE SEQUENCE [LARGE SCALE GENOMIC DNA]</scope>
    <source>
        <strain evidence="14">Bd21</strain>
        <strain evidence="15">cv. Bd21</strain>
    </source>
</reference>
<sequence length="722" mass="78849">MDGRSASSFHSFQPRLATSRWPARMPLLAMLPLILVAALLSFAAGPVACAHPLDPFSPAELTAIRAAVLASPLVPARPLTFHYVGLDDPDKPALISYANNNNASAIIPRRALVIARAGGESHELLVSVSGFSSSASVISHAVHRGAGFPTLTLEEQFAAVALPPRHPPFVESVRARGVDMDDVLCAVFPVGWFGGDDPSVRQRRVVKLLCFVAGADTANFYARPIEGVTLVVDLDRMAIVGYRDRVEYPVPKAEGTDYRWAGHVGPPAPGAVGQQPEGRGFRIDGHLVRWADWEFHVGFDMRAGTVISLASIHDAALQGGTRRRRPVLYRGFVSEVFVPYMDPAEEWYYRTFLDAGEYGLGLWAFPLQPGADCPHGAAYLDGYYAGQDGMPVQNKNMICVFERRGAGDVAWRHTEAGFPNRLITEVWPDVSLVVRMVVSAGNYDYILDWEFKTSGSIKVTVSLTGLLEVKGTGYTHKDQIPPSEDAHGTLVAENTIAVYHDHFVTYHLDLDVDGTRNSFVKNTITTTKNNGTTTPRKSYWTVRREVAETETDAQIDLNAGAPADLLVVNPGKRTRMGNEAGYRVIPDGATAASVMADDDFPQRRASYCKKQVRVTPYNKSEKWAPGVYADQSTGDDGLGVWSGRDRSVRDEDIVLWYTVGVHHIPYQEDFPVMPTVSGGFELRPANFFDRNPLLLGASPPPATTSRRRGQQAAPVNCSCTGG</sequence>
<dbReference type="SUPFAM" id="SSF54416">
    <property type="entry name" value="Amine oxidase N-terminal region"/>
    <property type="match status" value="2"/>
</dbReference>
<feature type="region of interest" description="Disordered" evidence="10">
    <location>
        <begin position="696"/>
        <end position="722"/>
    </location>
</feature>
<comment type="similarity">
    <text evidence="1 9">Belongs to the copper/topaquinone oxidase family.</text>
</comment>
<dbReference type="InterPro" id="IPR049948">
    <property type="entry name" value="Cu_Am_ox_TPQ-bd"/>
</dbReference>
<accession>A0A0Q3NEB7</accession>
<evidence type="ECO:0000256" key="7">
    <source>
        <dbReference type="PIRSR" id="PIRSR600269-50"/>
    </source>
</evidence>
<evidence type="ECO:0000256" key="8">
    <source>
        <dbReference type="PIRSR" id="PIRSR600269-51"/>
    </source>
</evidence>
<comment type="PTM">
    <text evidence="8 9">Topaquinone (TPQ) is generated by copper-dependent autoxidation of a specific tyrosyl residue.</text>
</comment>
<dbReference type="OrthoDB" id="5379943at2759"/>
<dbReference type="GO" id="GO:0005507">
    <property type="term" value="F:copper ion binding"/>
    <property type="evidence" value="ECO:0000318"/>
    <property type="project" value="GO_Central"/>
</dbReference>
<dbReference type="InterPro" id="IPR036460">
    <property type="entry name" value="Cu_amine_oxidase_C_sf"/>
</dbReference>
<proteinExistence type="inferred from homology"/>
<dbReference type="PROSITE" id="PS01165">
    <property type="entry name" value="COPPER_AMINE_OXID_2"/>
    <property type="match status" value="1"/>
</dbReference>
<keyword evidence="5 9" id="KW-0186">Copper</keyword>
<evidence type="ECO:0000259" key="12">
    <source>
        <dbReference type="Pfam" id="PF02727"/>
    </source>
</evidence>
<keyword evidence="3 7" id="KW-0801">TPQ</keyword>
<dbReference type="GeneID" id="100824747"/>
<dbReference type="Pfam" id="PF01179">
    <property type="entry name" value="Cu_amine_oxid"/>
    <property type="match status" value="1"/>
</dbReference>
<dbReference type="PANTHER" id="PTHR10638:SF71">
    <property type="entry name" value="AMINE OXIDASE"/>
    <property type="match status" value="1"/>
</dbReference>
<evidence type="ECO:0000313" key="14">
    <source>
        <dbReference type="EMBL" id="KQK15622.2"/>
    </source>
</evidence>
<feature type="domain" description="Copper amine oxidase N2-terminal" evidence="12">
    <location>
        <begin position="51"/>
        <end position="127"/>
    </location>
</feature>
<dbReference type="STRING" id="15368.A0A0Q3NEB7"/>
<dbReference type="FunFam" id="3.10.450.40:FF:000012">
    <property type="entry name" value="Amine oxidase"/>
    <property type="match status" value="1"/>
</dbReference>
<evidence type="ECO:0000313" key="15">
    <source>
        <dbReference type="EnsemblPlants" id="KQK15622"/>
    </source>
</evidence>
<dbReference type="Gene3D" id="3.10.450.40">
    <property type="match status" value="2"/>
</dbReference>
<feature type="domain" description="Copper amine oxidase catalytic" evidence="11">
    <location>
        <begin position="274"/>
        <end position="693"/>
    </location>
</feature>
<keyword evidence="2 9" id="KW-0479">Metal-binding</keyword>
<dbReference type="InterPro" id="IPR015802">
    <property type="entry name" value="Cu_amine_oxidase_N3"/>
</dbReference>
<dbReference type="InterPro" id="IPR015800">
    <property type="entry name" value="Cu_amine_oxidase_N2"/>
</dbReference>
<dbReference type="Proteomes" id="UP000008810">
    <property type="component" value="Chromosome 1"/>
</dbReference>
<organism evidence="14">
    <name type="scientific">Brachypodium distachyon</name>
    <name type="common">Purple false brome</name>
    <name type="synonym">Trachynia distachya</name>
    <dbReference type="NCBI Taxonomy" id="15368"/>
    <lineage>
        <taxon>Eukaryota</taxon>
        <taxon>Viridiplantae</taxon>
        <taxon>Streptophyta</taxon>
        <taxon>Embryophyta</taxon>
        <taxon>Tracheophyta</taxon>
        <taxon>Spermatophyta</taxon>
        <taxon>Magnoliopsida</taxon>
        <taxon>Liliopsida</taxon>
        <taxon>Poales</taxon>
        <taxon>Poaceae</taxon>
        <taxon>BOP clade</taxon>
        <taxon>Pooideae</taxon>
        <taxon>Stipodae</taxon>
        <taxon>Brachypodieae</taxon>
        <taxon>Brachypodium</taxon>
    </lineage>
</organism>
<dbReference type="InterPro" id="IPR049947">
    <property type="entry name" value="Cu_Am_Ox_Cu-bd"/>
</dbReference>
<dbReference type="FunFam" id="3.10.450.40:FF:000005">
    <property type="entry name" value="Amine oxidase"/>
    <property type="match status" value="1"/>
</dbReference>
<feature type="modified residue" description="2',4',5'-topaquinone" evidence="8">
    <location>
        <position position="443"/>
    </location>
</feature>
<dbReference type="GO" id="GO:0048038">
    <property type="term" value="F:quinone binding"/>
    <property type="evidence" value="ECO:0007669"/>
    <property type="project" value="InterPro"/>
</dbReference>
<evidence type="ECO:0000259" key="13">
    <source>
        <dbReference type="Pfam" id="PF02728"/>
    </source>
</evidence>
<dbReference type="GO" id="GO:0009308">
    <property type="term" value="P:amine metabolic process"/>
    <property type="evidence" value="ECO:0000318"/>
    <property type="project" value="GO_Central"/>
</dbReference>
<keyword evidence="6" id="KW-1015">Disulfide bond</keyword>
<dbReference type="ExpressionAtlas" id="A0A0Q3NEB7">
    <property type="expression patterns" value="baseline"/>
</dbReference>
<feature type="active site" description="Proton acceptor" evidence="7">
    <location>
        <position position="354"/>
    </location>
</feature>
<dbReference type="PROSITE" id="PS01164">
    <property type="entry name" value="COPPER_AMINE_OXID_1"/>
    <property type="match status" value="1"/>
</dbReference>
<gene>
    <name evidence="15" type="primary">LOC100824747</name>
    <name evidence="14" type="ORF">BRADI_1g24010v3</name>
</gene>
<dbReference type="Pfam" id="PF02727">
    <property type="entry name" value="Cu_amine_oxidN2"/>
    <property type="match status" value="1"/>
</dbReference>
<keyword evidence="16" id="KW-1185">Reference proteome</keyword>
<dbReference type="EnsemblPlants" id="KQK15622">
    <property type="protein sequence ID" value="KQK15622"/>
    <property type="gene ID" value="BRADI_1g24010v3"/>
</dbReference>
<evidence type="ECO:0000256" key="10">
    <source>
        <dbReference type="SAM" id="MobiDB-lite"/>
    </source>
</evidence>
<dbReference type="FunFam" id="2.70.98.20:FF:000004">
    <property type="entry name" value="Amine oxidase"/>
    <property type="match status" value="1"/>
</dbReference>
<dbReference type="GO" id="GO:0009753">
    <property type="term" value="P:response to jasmonic acid"/>
    <property type="evidence" value="ECO:0000318"/>
    <property type="project" value="GO_Central"/>
</dbReference>
<feature type="active site" description="Schiff-base intermediate with substrate; via topaquinone" evidence="7">
    <location>
        <position position="443"/>
    </location>
</feature>
<dbReference type="PANTHER" id="PTHR10638">
    <property type="entry name" value="COPPER AMINE OXIDASE"/>
    <property type="match status" value="1"/>
</dbReference>
<dbReference type="GO" id="GO:0008131">
    <property type="term" value="F:primary methylamine oxidase activity"/>
    <property type="evidence" value="ECO:0000318"/>
    <property type="project" value="GO_Central"/>
</dbReference>
<dbReference type="AlphaFoldDB" id="A0A0Q3NEB7"/>
<comment type="cofactor">
    <cofactor evidence="9">
        <name>Cu cation</name>
        <dbReference type="ChEBI" id="CHEBI:23378"/>
    </cofactor>
    <text evidence="9">Contains 1 topaquinone per subunit.</text>
</comment>